<dbReference type="GO" id="GO:0000981">
    <property type="term" value="F:DNA-binding transcription factor activity, RNA polymerase II-specific"/>
    <property type="evidence" value="ECO:0007669"/>
    <property type="project" value="TreeGrafter"/>
</dbReference>
<keyword evidence="4" id="KW-0862">Zinc</keyword>
<accession>A0A163TIR1</accession>
<sequence>MWPALIRGSVFSSIRSSALLPSGIPSDDTLSNLSKTTHIGTADLKHPTSNDSNSTGAYNLNNWMKNSTPARNESTPSLPATYRCEMLSIEELTTDNRSQFTIPTLDTPWLTTGPSRLFPAPENHPGPSTPDNDTNIDEDDMSDSSDGVKDRPTTTNRSSTTKDSHLLSTTKKKHTKNPGDRPYACALCDRRFNRRYNLNAHIRTHDPLRIRLFDCPSCNQSFDRKHDRDRHMDALHYARKRRYICQLCDASFSRRDALARHCHKQHTPSMYI</sequence>
<dbReference type="OrthoDB" id="8117402at2759"/>
<dbReference type="PANTHER" id="PTHR23235:SF120">
    <property type="entry name" value="KRUPPEL-LIKE FACTOR 15"/>
    <property type="match status" value="1"/>
</dbReference>
<evidence type="ECO:0000256" key="8">
    <source>
        <dbReference type="SAM" id="MobiDB-lite"/>
    </source>
</evidence>
<evidence type="ECO:0000256" key="6">
    <source>
        <dbReference type="ARBA" id="ARBA00023163"/>
    </source>
</evidence>
<feature type="compositionally biased region" description="Polar residues" evidence="8">
    <location>
        <begin position="103"/>
        <end position="114"/>
    </location>
</feature>
<feature type="region of interest" description="Disordered" evidence="8">
    <location>
        <begin position="103"/>
        <end position="180"/>
    </location>
</feature>
<evidence type="ECO:0000259" key="9">
    <source>
        <dbReference type="PROSITE" id="PS50157"/>
    </source>
</evidence>
<evidence type="ECO:0000256" key="1">
    <source>
        <dbReference type="ARBA" id="ARBA00022723"/>
    </source>
</evidence>
<protein>
    <recommendedName>
        <fullName evidence="9">C2H2-type domain-containing protein</fullName>
    </recommendedName>
</protein>
<keyword evidence="2" id="KW-0677">Repeat</keyword>
<evidence type="ECO:0000256" key="2">
    <source>
        <dbReference type="ARBA" id="ARBA00022737"/>
    </source>
</evidence>
<dbReference type="PROSITE" id="PS50157">
    <property type="entry name" value="ZINC_FINGER_C2H2_2"/>
    <property type="match status" value="3"/>
</dbReference>
<evidence type="ECO:0000256" key="3">
    <source>
        <dbReference type="ARBA" id="ARBA00022771"/>
    </source>
</evidence>
<keyword evidence="3 7" id="KW-0863">Zinc-finger</keyword>
<dbReference type="AlphaFoldDB" id="A0A163TIR1"/>
<keyword evidence="1" id="KW-0479">Metal-binding</keyword>
<evidence type="ECO:0000313" key="11">
    <source>
        <dbReference type="Proteomes" id="UP000078561"/>
    </source>
</evidence>
<dbReference type="FunFam" id="3.30.160.60:FF:000621">
    <property type="entry name" value="FLT3-interacting zinc finger 1"/>
    <property type="match status" value="1"/>
</dbReference>
<evidence type="ECO:0000256" key="5">
    <source>
        <dbReference type="ARBA" id="ARBA00023015"/>
    </source>
</evidence>
<dbReference type="PROSITE" id="PS00028">
    <property type="entry name" value="ZINC_FINGER_C2H2_1"/>
    <property type="match status" value="3"/>
</dbReference>
<proteinExistence type="predicted"/>
<evidence type="ECO:0000313" key="10">
    <source>
        <dbReference type="EMBL" id="SAM05222.1"/>
    </source>
</evidence>
<dbReference type="SUPFAM" id="SSF57667">
    <property type="entry name" value="beta-beta-alpha zinc fingers"/>
    <property type="match status" value="2"/>
</dbReference>
<organism evidence="10">
    <name type="scientific">Absidia glauca</name>
    <name type="common">Pin mould</name>
    <dbReference type="NCBI Taxonomy" id="4829"/>
    <lineage>
        <taxon>Eukaryota</taxon>
        <taxon>Fungi</taxon>
        <taxon>Fungi incertae sedis</taxon>
        <taxon>Mucoromycota</taxon>
        <taxon>Mucoromycotina</taxon>
        <taxon>Mucoromycetes</taxon>
        <taxon>Mucorales</taxon>
        <taxon>Cunninghamellaceae</taxon>
        <taxon>Absidia</taxon>
    </lineage>
</organism>
<dbReference type="InterPro" id="IPR036236">
    <property type="entry name" value="Znf_C2H2_sf"/>
</dbReference>
<name>A0A163TIR1_ABSGL</name>
<evidence type="ECO:0000256" key="4">
    <source>
        <dbReference type="ARBA" id="ARBA00022833"/>
    </source>
</evidence>
<dbReference type="GO" id="GO:0008270">
    <property type="term" value="F:zinc ion binding"/>
    <property type="evidence" value="ECO:0007669"/>
    <property type="project" value="UniProtKB-KW"/>
</dbReference>
<dbReference type="SMART" id="SM00355">
    <property type="entry name" value="ZnF_C2H2"/>
    <property type="match status" value="3"/>
</dbReference>
<feature type="domain" description="C2H2-type" evidence="9">
    <location>
        <begin position="183"/>
        <end position="210"/>
    </location>
</feature>
<evidence type="ECO:0000256" key="7">
    <source>
        <dbReference type="PROSITE-ProRule" id="PRU00042"/>
    </source>
</evidence>
<keyword evidence="11" id="KW-1185">Reference proteome</keyword>
<dbReference type="Pfam" id="PF13912">
    <property type="entry name" value="zf-C2H2_6"/>
    <property type="match status" value="1"/>
</dbReference>
<dbReference type="STRING" id="4829.A0A163TIR1"/>
<dbReference type="EMBL" id="LT554433">
    <property type="protein sequence ID" value="SAM05222.1"/>
    <property type="molecule type" value="Genomic_DNA"/>
</dbReference>
<feature type="domain" description="C2H2-type" evidence="9">
    <location>
        <begin position="213"/>
        <end position="241"/>
    </location>
</feature>
<dbReference type="Pfam" id="PF00096">
    <property type="entry name" value="zf-C2H2"/>
    <property type="match status" value="1"/>
</dbReference>
<dbReference type="InParanoid" id="A0A163TIR1"/>
<feature type="domain" description="C2H2-type" evidence="9">
    <location>
        <begin position="243"/>
        <end position="271"/>
    </location>
</feature>
<keyword evidence="6" id="KW-0804">Transcription</keyword>
<keyword evidence="5" id="KW-0805">Transcription regulation</keyword>
<dbReference type="Gene3D" id="3.30.160.60">
    <property type="entry name" value="Classic Zinc Finger"/>
    <property type="match status" value="2"/>
</dbReference>
<dbReference type="GO" id="GO:0000978">
    <property type="term" value="F:RNA polymerase II cis-regulatory region sequence-specific DNA binding"/>
    <property type="evidence" value="ECO:0007669"/>
    <property type="project" value="TreeGrafter"/>
</dbReference>
<feature type="compositionally biased region" description="Acidic residues" evidence="8">
    <location>
        <begin position="134"/>
        <end position="143"/>
    </location>
</feature>
<feature type="region of interest" description="Disordered" evidence="8">
    <location>
        <begin position="41"/>
        <end position="78"/>
    </location>
</feature>
<dbReference type="Proteomes" id="UP000078561">
    <property type="component" value="Unassembled WGS sequence"/>
</dbReference>
<dbReference type="InterPro" id="IPR013087">
    <property type="entry name" value="Znf_C2H2_type"/>
</dbReference>
<feature type="compositionally biased region" description="Polar residues" evidence="8">
    <location>
        <begin position="49"/>
        <end position="78"/>
    </location>
</feature>
<gene>
    <name evidence="10" type="primary">ABSGL_11091.1 scaffold 12129</name>
</gene>
<reference evidence="10" key="1">
    <citation type="submission" date="2016-04" db="EMBL/GenBank/DDBJ databases">
        <authorList>
            <person name="Evans L.H."/>
            <person name="Alamgir A."/>
            <person name="Owens N."/>
            <person name="Weber N.D."/>
            <person name="Virtaneva K."/>
            <person name="Barbian K."/>
            <person name="Babar A."/>
            <person name="Rosenke K."/>
        </authorList>
    </citation>
    <scope>NUCLEOTIDE SEQUENCE [LARGE SCALE GENOMIC DNA]</scope>
    <source>
        <strain evidence="10">CBS 101.48</strain>
    </source>
</reference>
<dbReference type="PANTHER" id="PTHR23235">
    <property type="entry name" value="KRUEPPEL-LIKE TRANSCRIPTION FACTOR"/>
    <property type="match status" value="1"/>
</dbReference>